<feature type="domain" description="AAA+ ATPase" evidence="5">
    <location>
        <begin position="277"/>
        <end position="406"/>
    </location>
</feature>
<name>A0A367Q4K6_9NOSO</name>
<keyword evidence="7" id="KW-1185">Reference proteome</keyword>
<evidence type="ECO:0000313" key="6">
    <source>
        <dbReference type="EMBL" id="RCJ19087.1"/>
    </source>
</evidence>
<dbReference type="PANTHER" id="PTHR42960">
    <property type="entry name" value="YCF46 PROTEIN"/>
    <property type="match status" value="1"/>
</dbReference>
<dbReference type="SMART" id="SM00382">
    <property type="entry name" value="AAA"/>
    <property type="match status" value="1"/>
</dbReference>
<dbReference type="Pfam" id="PF00004">
    <property type="entry name" value="AAA"/>
    <property type="match status" value="1"/>
</dbReference>
<dbReference type="Proteomes" id="UP000252107">
    <property type="component" value="Unassembled WGS sequence"/>
</dbReference>
<evidence type="ECO:0000313" key="7">
    <source>
        <dbReference type="Proteomes" id="UP000252107"/>
    </source>
</evidence>
<dbReference type="SUPFAM" id="SSF52540">
    <property type="entry name" value="P-loop containing nucleoside triphosphate hydrolases"/>
    <property type="match status" value="1"/>
</dbReference>
<gene>
    <name evidence="6" type="ORF">A6770_32420</name>
</gene>
<dbReference type="Gene3D" id="1.10.8.60">
    <property type="match status" value="1"/>
</dbReference>
<comment type="caution">
    <text evidence="6">The sequence shown here is derived from an EMBL/GenBank/DDBJ whole genome shotgun (WGS) entry which is preliminary data.</text>
</comment>
<dbReference type="InterPro" id="IPR003959">
    <property type="entry name" value="ATPase_AAA_core"/>
</dbReference>
<sequence>MKGLVQQIFDLIKLLNPLIAVESPLQERLKLLSSLTRECESQNLKCYLWSLEDDSLCQLQILEEKLTLNIVSEYQPITDKTRHEHYFEILRFWKTTPLQGILILEGIFPWIANNPDLLTSGWIKSALINLKLHNRNCNKTAILLGPNATLSYDIALLIPTLTQQLPTIEEISIYLREILPFFNPSEIHELAFAAVGLYMADIKYGIREAISEVDEIFAQELILQLLGYKIKLLKRVYDIEFLQPQSIKVGGLELMQESLKKYKRLMTPLALAYNLRIPKGVLLIGPPGTGKSYSAKVCSQLLGVPMIIVEWGNFRKSGNQAEYKLKKLLALVDRIDRIIFYLDDFDKGFAGDDDLGRRLAGMLLTWMQERTSNVLIIASANNLELLPPELTRCGRFDDIFKVDLPNNGERYEIFKIHLARFDRRFRNGGDAYSEEQWRRLLKETYRCVGAEIQAIVEKAAASTFCQMFPEVTNNHQHSQLPPLEITLTSLLEARQNINPLAIREADKVERMRNRASLQGLPSSPIDDSVYSHGNINIFS</sequence>
<accession>A0A367Q4K6</accession>
<comment type="similarity">
    <text evidence="3">Belongs to the AAA ATPase family. Highly divergent.</text>
</comment>
<organism evidence="6 7">
    <name type="scientific">Nostoc minutum NIES-26</name>
    <dbReference type="NCBI Taxonomy" id="1844469"/>
    <lineage>
        <taxon>Bacteria</taxon>
        <taxon>Bacillati</taxon>
        <taxon>Cyanobacteriota</taxon>
        <taxon>Cyanophyceae</taxon>
        <taxon>Nostocales</taxon>
        <taxon>Nostocaceae</taxon>
        <taxon>Nostoc</taxon>
    </lineage>
</organism>
<keyword evidence="2" id="KW-0067">ATP-binding</keyword>
<evidence type="ECO:0000256" key="2">
    <source>
        <dbReference type="ARBA" id="ARBA00022840"/>
    </source>
</evidence>
<reference evidence="6" key="1">
    <citation type="submission" date="2016-04" db="EMBL/GenBank/DDBJ databases">
        <authorList>
            <person name="Tabuchi Yagui T.R."/>
        </authorList>
    </citation>
    <scope>NUCLEOTIDE SEQUENCE [LARGE SCALE GENOMIC DNA]</scope>
    <source>
        <strain evidence="6">NIES-26</strain>
    </source>
</reference>
<dbReference type="InterPro" id="IPR003593">
    <property type="entry name" value="AAA+_ATPase"/>
</dbReference>
<protein>
    <recommendedName>
        <fullName evidence="4">Uncharacterized AAA domain-containing protein ycf46</fullName>
    </recommendedName>
</protein>
<proteinExistence type="inferred from homology"/>
<dbReference type="AlphaFoldDB" id="A0A367Q4K6"/>
<evidence type="ECO:0000259" key="5">
    <source>
        <dbReference type="SMART" id="SM00382"/>
    </source>
</evidence>
<dbReference type="GO" id="GO:0005524">
    <property type="term" value="F:ATP binding"/>
    <property type="evidence" value="ECO:0007669"/>
    <property type="project" value="UniProtKB-KW"/>
</dbReference>
<dbReference type="EMBL" id="LXQD01000343">
    <property type="protein sequence ID" value="RCJ19087.1"/>
    <property type="molecule type" value="Genomic_DNA"/>
</dbReference>
<keyword evidence="1" id="KW-0547">Nucleotide-binding</keyword>
<dbReference type="Gene3D" id="3.40.50.300">
    <property type="entry name" value="P-loop containing nucleotide triphosphate hydrolases"/>
    <property type="match status" value="1"/>
</dbReference>
<dbReference type="InterPro" id="IPR027417">
    <property type="entry name" value="P-loop_NTPase"/>
</dbReference>
<dbReference type="InterPro" id="IPR052381">
    <property type="entry name" value="AAA_domain_protein"/>
</dbReference>
<dbReference type="PANTHER" id="PTHR42960:SF1">
    <property type="entry name" value="YCF46 PROTEIN"/>
    <property type="match status" value="1"/>
</dbReference>
<dbReference type="GO" id="GO:0016887">
    <property type="term" value="F:ATP hydrolysis activity"/>
    <property type="evidence" value="ECO:0007669"/>
    <property type="project" value="InterPro"/>
</dbReference>
<evidence type="ECO:0000256" key="3">
    <source>
        <dbReference type="ARBA" id="ARBA00038088"/>
    </source>
</evidence>
<evidence type="ECO:0000256" key="1">
    <source>
        <dbReference type="ARBA" id="ARBA00022741"/>
    </source>
</evidence>
<evidence type="ECO:0000256" key="4">
    <source>
        <dbReference type="ARBA" id="ARBA00040480"/>
    </source>
</evidence>